<evidence type="ECO:0000313" key="2">
    <source>
        <dbReference type="Proteomes" id="UP000193427"/>
    </source>
</evidence>
<dbReference type="InterPro" id="IPR036928">
    <property type="entry name" value="AS_sf"/>
</dbReference>
<dbReference type="PANTHER" id="PTHR11895">
    <property type="entry name" value="TRANSAMIDASE"/>
    <property type="match status" value="1"/>
</dbReference>
<name>A0A1W6LAQ6_9BURK</name>
<evidence type="ECO:0000313" key="1">
    <source>
        <dbReference type="EMBL" id="ARN21306.1"/>
    </source>
</evidence>
<organism evidence="1 2">
    <name type="scientific">Piscinibacter gummiphilus</name>
    <dbReference type="NCBI Taxonomy" id="946333"/>
    <lineage>
        <taxon>Bacteria</taxon>
        <taxon>Pseudomonadati</taxon>
        <taxon>Pseudomonadota</taxon>
        <taxon>Betaproteobacteria</taxon>
        <taxon>Burkholderiales</taxon>
        <taxon>Sphaerotilaceae</taxon>
        <taxon>Piscinibacter</taxon>
    </lineage>
</organism>
<dbReference type="InterPro" id="IPR023631">
    <property type="entry name" value="Amidase_dom"/>
</dbReference>
<dbReference type="AlphaFoldDB" id="A0A1W6LAQ6"/>
<dbReference type="SUPFAM" id="SSF75304">
    <property type="entry name" value="Amidase signature (AS) enzymes"/>
    <property type="match status" value="1"/>
</dbReference>
<dbReference type="RefSeq" id="WP_085751596.1">
    <property type="nucleotide sequence ID" value="NZ_BSPR01000013.1"/>
</dbReference>
<dbReference type="Pfam" id="PF01425">
    <property type="entry name" value="Amidase"/>
    <property type="match status" value="1"/>
</dbReference>
<dbReference type="GO" id="GO:0003824">
    <property type="term" value="F:catalytic activity"/>
    <property type="evidence" value="ECO:0007669"/>
    <property type="project" value="InterPro"/>
</dbReference>
<dbReference type="PANTHER" id="PTHR11895:SF169">
    <property type="entry name" value="GLUTAMYL-TRNA(GLN) AMIDOTRANSFERASE"/>
    <property type="match status" value="1"/>
</dbReference>
<accession>A0A1W6LAQ6</accession>
<reference evidence="1 2" key="1">
    <citation type="submission" date="2016-04" db="EMBL/GenBank/DDBJ databases">
        <title>Complete genome sequence of natural rubber-degrading, novel Gram-negative bacterium, Rhizobacter gummiphilus strain NS21.</title>
        <authorList>
            <person name="Tabata M."/>
            <person name="Kasai D."/>
            <person name="Fukuda M."/>
        </authorList>
    </citation>
    <scope>NUCLEOTIDE SEQUENCE [LARGE SCALE GENOMIC DNA]</scope>
    <source>
        <strain evidence="1 2">NS21</strain>
    </source>
</reference>
<gene>
    <name evidence="1" type="ORF">A4W93_16145</name>
</gene>
<dbReference type="Proteomes" id="UP000193427">
    <property type="component" value="Chromosome"/>
</dbReference>
<dbReference type="Gene3D" id="3.90.1300.10">
    <property type="entry name" value="Amidase signature (AS) domain"/>
    <property type="match status" value="1"/>
</dbReference>
<sequence>MSALHSLSLDAATLSRGYREGRFTPADVVEEAYRRIAAGGDHHAWLHLAPREEALARAAAVSARSLDDQPLFGLPYGVKDNIDVAGWPTTAGCEALQYVPQRSAAVVERLDAAGAINLGKQNMDQFATGLVGVRTVTPAARNALDARLVPGGSSSGSAVAVAAGFTTFSIGSDTGGSGRVPAAYNNIVGLKPTPGLVSTRGFLYCNRTFDVPPVFALTVRDAQAVFDAIAGPDSEDAGTVQRPAGEHRWGLASPPGLFRFALPRPDQLDFFGDDTMRRRFDAVVDLLNGLGGTPVVIDLDPFLEAGRLVFDSPLVAERWLTYGETLERHPEAVHPAVAQAIGNAKHYTASDTFRALYRLQGLQALTHRVLADVDALVLPTVGTLLTVAEVEADPALNTHMGRYTYFANPLRLPALSVPAGFRADGRPFGLSLVGAPFTDARLGALAHALQARVGGRLGATSTSFEEISA</sequence>
<protein>
    <submittedName>
        <fullName evidence="1">Uncharacterized protein</fullName>
    </submittedName>
</protein>
<dbReference type="OrthoDB" id="8872210at2"/>
<dbReference type="NCBIfam" id="NF006043">
    <property type="entry name" value="PRK08186.1"/>
    <property type="match status" value="1"/>
</dbReference>
<keyword evidence="2" id="KW-1185">Reference proteome</keyword>
<dbReference type="STRING" id="946333.A4W93_16145"/>
<dbReference type="EMBL" id="CP015118">
    <property type="protein sequence ID" value="ARN21306.1"/>
    <property type="molecule type" value="Genomic_DNA"/>
</dbReference>
<dbReference type="InterPro" id="IPR000120">
    <property type="entry name" value="Amidase"/>
</dbReference>
<dbReference type="KEGG" id="rgu:A4W93_16145"/>
<proteinExistence type="predicted"/>